<evidence type="ECO:0000313" key="2">
    <source>
        <dbReference type="EMBL" id="MDF5689278.1"/>
    </source>
</evidence>
<gene>
    <name evidence="2" type="ORF">PQG43_00225</name>
</gene>
<feature type="transmembrane region" description="Helical" evidence="1">
    <location>
        <begin position="7"/>
        <end position="25"/>
    </location>
</feature>
<feature type="transmembrane region" description="Helical" evidence="1">
    <location>
        <begin position="101"/>
        <end position="120"/>
    </location>
</feature>
<feature type="transmembrane region" description="Helical" evidence="1">
    <location>
        <begin position="76"/>
        <end position="95"/>
    </location>
</feature>
<keyword evidence="1" id="KW-0812">Transmembrane</keyword>
<accession>A0ABT6BKE2</accession>
<reference evidence="2 3" key="1">
    <citation type="submission" date="2023-03" db="EMBL/GenBank/DDBJ databases">
        <title>Genome sequencing of Aquirufa.</title>
        <authorList>
            <person name="Pitt A."/>
            <person name="Hahn M.W."/>
        </authorList>
    </citation>
    <scope>NUCLEOTIDE SEQUENCE [LARGE SCALE GENOMIC DNA]</scope>
    <source>
        <strain evidence="2 3">WAEICH-18A</strain>
    </source>
</reference>
<feature type="transmembrane region" description="Helical" evidence="1">
    <location>
        <begin position="154"/>
        <end position="173"/>
    </location>
</feature>
<dbReference type="RefSeq" id="WP_276343327.1">
    <property type="nucleotide sequence ID" value="NZ_JARJOW010000001.1"/>
</dbReference>
<evidence type="ECO:0008006" key="4">
    <source>
        <dbReference type="Google" id="ProtNLM"/>
    </source>
</evidence>
<organism evidence="2 3">
    <name type="scientific">Aquirufa aurantiipilula</name>
    <dbReference type="NCBI Taxonomy" id="2696561"/>
    <lineage>
        <taxon>Bacteria</taxon>
        <taxon>Pseudomonadati</taxon>
        <taxon>Bacteroidota</taxon>
        <taxon>Cytophagia</taxon>
        <taxon>Cytophagales</taxon>
        <taxon>Flectobacillaceae</taxon>
        <taxon>Aquirufa</taxon>
    </lineage>
</organism>
<proteinExistence type="predicted"/>
<dbReference type="EMBL" id="JARJOW010000001">
    <property type="protein sequence ID" value="MDF5689278.1"/>
    <property type="molecule type" value="Genomic_DNA"/>
</dbReference>
<dbReference type="Proteomes" id="UP001321344">
    <property type="component" value="Unassembled WGS sequence"/>
</dbReference>
<keyword evidence="1" id="KW-1133">Transmembrane helix</keyword>
<evidence type="ECO:0000256" key="1">
    <source>
        <dbReference type="SAM" id="Phobius"/>
    </source>
</evidence>
<protein>
    <recommendedName>
        <fullName evidence="4">Prenyltransferase</fullName>
    </recommendedName>
</protein>
<feature type="transmembrane region" description="Helical" evidence="1">
    <location>
        <begin position="194"/>
        <end position="213"/>
    </location>
</feature>
<evidence type="ECO:0000313" key="3">
    <source>
        <dbReference type="Proteomes" id="UP001321344"/>
    </source>
</evidence>
<comment type="caution">
    <text evidence="2">The sequence shown here is derived from an EMBL/GenBank/DDBJ whole genome shotgun (WGS) entry which is preliminary data.</text>
</comment>
<name>A0ABT6BKE2_9BACT</name>
<keyword evidence="3" id="KW-1185">Reference proteome</keyword>
<sequence>MRFIKIAHLVSLDVVLGTMAFQAFLHEIFLNDMPSFSEQLSLACAVWGIYLVDRIIDRKKGMVQDERHIFQSQHAITIKIILVLLGLMGGVSTLFLDQHLIYFGLGLGAMMLIYWILWFYGFFNHLSSSKEILTALIYTMGVGASSWYRISWSVWTVLLAVMLFLLVFQNLGMYSLWEWEEVGQLKSIQSWKRILLGVEGIFLLLFVSMLFYFDEKIAFMPFAITFAIQCWIHYFSKNKLASRTWGELAYCSPFLYFAYEFFSK</sequence>
<keyword evidence="1" id="KW-0472">Membrane</keyword>
<feature type="transmembrane region" description="Helical" evidence="1">
    <location>
        <begin position="219"/>
        <end position="236"/>
    </location>
</feature>